<dbReference type="EMBL" id="BSFQ01000009">
    <property type="protein sequence ID" value="GLL11523.1"/>
    <property type="molecule type" value="Genomic_DNA"/>
</dbReference>
<evidence type="ECO:0000256" key="1">
    <source>
        <dbReference type="SAM" id="SignalP"/>
    </source>
</evidence>
<evidence type="ECO:0000313" key="2">
    <source>
        <dbReference type="EMBL" id="GLL11523.1"/>
    </source>
</evidence>
<accession>A0A9W6L1Y0</accession>
<dbReference type="RefSeq" id="WP_037049472.1">
    <property type="nucleotide sequence ID" value="NZ_BAAAUZ010000045.1"/>
</dbReference>
<gene>
    <name evidence="2" type="ORF">GCM10017577_26640</name>
</gene>
<reference evidence="2" key="2">
    <citation type="submission" date="2023-01" db="EMBL/GenBank/DDBJ databases">
        <authorList>
            <person name="Sun Q."/>
            <person name="Evtushenko L."/>
        </authorList>
    </citation>
    <scope>NUCLEOTIDE SEQUENCE</scope>
    <source>
        <strain evidence="2">VKM Ac-1069</strain>
    </source>
</reference>
<name>A0A9W6L1Y0_9PSEU</name>
<feature type="chain" id="PRO_5040995664" evidence="1">
    <location>
        <begin position="37"/>
        <end position="88"/>
    </location>
</feature>
<reference evidence="2" key="1">
    <citation type="journal article" date="2014" name="Int. J. Syst. Evol. Microbiol.">
        <title>Complete genome sequence of Corynebacterium casei LMG S-19264T (=DSM 44701T), isolated from a smear-ripened cheese.</title>
        <authorList>
            <consortium name="US DOE Joint Genome Institute (JGI-PGF)"/>
            <person name="Walter F."/>
            <person name="Albersmeier A."/>
            <person name="Kalinowski J."/>
            <person name="Ruckert C."/>
        </authorList>
    </citation>
    <scope>NUCLEOTIDE SEQUENCE</scope>
    <source>
        <strain evidence="2">VKM Ac-1069</strain>
    </source>
</reference>
<comment type="caution">
    <text evidence="2">The sequence shown here is derived from an EMBL/GenBank/DDBJ whole genome shotgun (WGS) entry which is preliminary data.</text>
</comment>
<proteinExistence type="predicted"/>
<feature type="signal peptide" evidence="1">
    <location>
        <begin position="1"/>
        <end position="36"/>
    </location>
</feature>
<dbReference type="Proteomes" id="UP001143463">
    <property type="component" value="Unassembled WGS sequence"/>
</dbReference>
<protein>
    <submittedName>
        <fullName evidence="2">Uncharacterized protein</fullName>
    </submittedName>
</protein>
<keyword evidence="3" id="KW-1185">Reference proteome</keyword>
<organism evidence="2 3">
    <name type="scientific">Pseudonocardia halophobica</name>
    <dbReference type="NCBI Taxonomy" id="29401"/>
    <lineage>
        <taxon>Bacteria</taxon>
        <taxon>Bacillati</taxon>
        <taxon>Actinomycetota</taxon>
        <taxon>Actinomycetes</taxon>
        <taxon>Pseudonocardiales</taxon>
        <taxon>Pseudonocardiaceae</taxon>
        <taxon>Pseudonocardia</taxon>
    </lineage>
</organism>
<evidence type="ECO:0000313" key="3">
    <source>
        <dbReference type="Proteomes" id="UP001143463"/>
    </source>
</evidence>
<sequence>MGSHAPRTTRPTLAKLGFAAVAAPAAMLAVAGPASAAELAPVGAYLDENVTHGTPPLEPALEYVDETVAATDKQVFDVVGVLTGQFES</sequence>
<keyword evidence="1" id="KW-0732">Signal</keyword>
<dbReference type="AlphaFoldDB" id="A0A9W6L1Y0"/>